<dbReference type="OrthoDB" id="9813892at2"/>
<proteinExistence type="predicted"/>
<dbReference type="GO" id="GO:0015979">
    <property type="term" value="P:photosynthesis"/>
    <property type="evidence" value="ECO:0007669"/>
    <property type="project" value="UniProtKB-KW"/>
</dbReference>
<dbReference type="Gene3D" id="2.130.10.10">
    <property type="entry name" value="YVTN repeat-like/Quinoprotein amine dehydrogenase"/>
    <property type="match status" value="1"/>
</dbReference>
<feature type="signal peptide" evidence="3">
    <location>
        <begin position="1"/>
        <end position="27"/>
    </location>
</feature>
<protein>
    <recommendedName>
        <fullName evidence="4">Photosynthesis system II assembly factor Ycf48/Hcf136-like domain-containing protein</fullName>
    </recommendedName>
</protein>
<reference evidence="5 6" key="1">
    <citation type="journal article" date="2013" name="Genome Announc.">
        <title>Complete Genome Sequence of the Carbazole Degrader Pseudomonas resinovorans Strain CA10 (NBRC 106553).</title>
        <authorList>
            <person name="Shintani M."/>
            <person name="Hosoyama A."/>
            <person name="Ohji S."/>
            <person name="Tsuchikane K."/>
            <person name="Takarada H."/>
            <person name="Yamazoe A."/>
            <person name="Fujita N."/>
            <person name="Nojiri H."/>
        </authorList>
    </citation>
    <scope>NUCLEOTIDE SEQUENCE [LARGE SCALE GENOMIC DNA]</scope>
    <source>
        <strain evidence="5 6">NBRC 106553</strain>
    </source>
</reference>
<keyword evidence="1" id="KW-0602">Photosynthesis</keyword>
<feature type="chain" id="PRO_5004535792" description="Photosynthesis system II assembly factor Ycf48/Hcf136-like domain-containing protein" evidence="3">
    <location>
        <begin position="28"/>
        <end position="325"/>
    </location>
</feature>
<evidence type="ECO:0000313" key="5">
    <source>
        <dbReference type="EMBL" id="BAN48053.1"/>
    </source>
</evidence>
<dbReference type="AlphaFoldDB" id="S6AQM1"/>
<dbReference type="Pfam" id="PF14870">
    <property type="entry name" value="PSII_BNR"/>
    <property type="match status" value="1"/>
</dbReference>
<dbReference type="InterPro" id="IPR028203">
    <property type="entry name" value="PSII_CF48-like_dom"/>
</dbReference>
<evidence type="ECO:0000259" key="4">
    <source>
        <dbReference type="Pfam" id="PF14870"/>
    </source>
</evidence>
<evidence type="ECO:0000256" key="2">
    <source>
        <dbReference type="ARBA" id="ARBA00023276"/>
    </source>
</evidence>
<sequence>MPKNETKRLLATLLLALAAGTAGTAGAAEPPAMRLDRPQEASLVAVAAAGNRLVAVGDHGVVVRSDDGLNWTQADKVPVDTLLTALSFADERNGWAVGHGGVLLKTSDAGQTWALQQRLEDAPVLLSVWFENAQHGIVVGAYGYASETRDGGNSWQRLAVGEEGDDYHLNRVFPGPDHSLFIAAEGGNAYRSLDDGATWQALDTGASGSLWCGTALPDGRVLLAGMSGRVLLSDDRGDSWREVDSGSTEAITDIRALADGRVALVGNGGLVAVAGGDLAGFTPTVRPDRQNLSALAPLRGGDLLILGQAGVSPGLDKGGPGKPLD</sequence>
<dbReference type="eggNOG" id="COG4447">
    <property type="taxonomic scope" value="Bacteria"/>
</dbReference>
<keyword evidence="6" id="KW-1185">Reference proteome</keyword>
<dbReference type="KEGG" id="pre:PCA10_23210"/>
<name>S6AQM1_METRE</name>
<dbReference type="PATRIC" id="fig|1245471.3.peg.2345"/>
<keyword evidence="2" id="KW-0604">Photosystem II</keyword>
<dbReference type="HOGENOM" id="CLU_063224_1_0_6"/>
<dbReference type="Proteomes" id="UP000015503">
    <property type="component" value="Chromosome"/>
</dbReference>
<dbReference type="PANTHER" id="PTHR47199:SF2">
    <property type="entry name" value="PHOTOSYSTEM II STABILITY_ASSEMBLY FACTOR HCF136, CHLOROPLASTIC"/>
    <property type="match status" value="1"/>
</dbReference>
<dbReference type="GO" id="GO:0009523">
    <property type="term" value="C:photosystem II"/>
    <property type="evidence" value="ECO:0007669"/>
    <property type="project" value="UniProtKB-KW"/>
</dbReference>
<dbReference type="SUPFAM" id="SSF110296">
    <property type="entry name" value="Oligoxyloglucan reducing end-specific cellobiohydrolase"/>
    <property type="match status" value="1"/>
</dbReference>
<keyword evidence="3" id="KW-0732">Signal</keyword>
<evidence type="ECO:0000256" key="3">
    <source>
        <dbReference type="SAM" id="SignalP"/>
    </source>
</evidence>
<feature type="domain" description="Photosynthesis system II assembly factor Ycf48/Hcf136-like" evidence="4">
    <location>
        <begin position="70"/>
        <end position="273"/>
    </location>
</feature>
<accession>S6AQM1</accession>
<dbReference type="EMBL" id="AP013068">
    <property type="protein sequence ID" value="BAN48053.1"/>
    <property type="molecule type" value="Genomic_DNA"/>
</dbReference>
<dbReference type="PANTHER" id="PTHR47199">
    <property type="entry name" value="PHOTOSYSTEM II STABILITY/ASSEMBLY FACTOR HCF136, CHLOROPLASTIC"/>
    <property type="match status" value="1"/>
</dbReference>
<dbReference type="STRING" id="1245471.PCA10_23210"/>
<dbReference type="RefSeq" id="WP_016492249.1">
    <property type="nucleotide sequence ID" value="NC_021499.1"/>
</dbReference>
<dbReference type="InterPro" id="IPR015943">
    <property type="entry name" value="WD40/YVTN_repeat-like_dom_sf"/>
</dbReference>
<gene>
    <name evidence="5" type="ORF">PCA10_23210</name>
</gene>
<organism evidence="5 6">
    <name type="scientific">Metapseudomonas resinovorans NBRC 106553</name>
    <dbReference type="NCBI Taxonomy" id="1245471"/>
    <lineage>
        <taxon>Bacteria</taxon>
        <taxon>Pseudomonadati</taxon>
        <taxon>Pseudomonadota</taxon>
        <taxon>Gammaproteobacteria</taxon>
        <taxon>Pseudomonadales</taxon>
        <taxon>Pseudomonadaceae</taxon>
        <taxon>Metapseudomonas</taxon>
    </lineage>
</organism>
<evidence type="ECO:0000313" key="6">
    <source>
        <dbReference type="Proteomes" id="UP000015503"/>
    </source>
</evidence>
<evidence type="ECO:0000256" key="1">
    <source>
        <dbReference type="ARBA" id="ARBA00022531"/>
    </source>
</evidence>